<dbReference type="Pfam" id="PF01022">
    <property type="entry name" value="HTH_5"/>
    <property type="match status" value="1"/>
</dbReference>
<dbReference type="RefSeq" id="WP_390363125.1">
    <property type="nucleotide sequence ID" value="NZ_JBHTKJ010000036.1"/>
</dbReference>
<comment type="caution">
    <text evidence="3">The sequence shown here is derived from an EMBL/GenBank/DDBJ whole genome shotgun (WGS) entry which is preliminary data.</text>
</comment>
<feature type="domain" description="HTH arsR-type" evidence="2">
    <location>
        <begin position="10"/>
        <end position="55"/>
    </location>
</feature>
<name>A0ABW3LQ61_9BACI</name>
<dbReference type="InterPro" id="IPR036390">
    <property type="entry name" value="WH_DNA-bd_sf"/>
</dbReference>
<accession>A0ABW3LQ61</accession>
<dbReference type="Gene3D" id="1.10.10.10">
    <property type="entry name" value="Winged helix-like DNA-binding domain superfamily/Winged helix DNA-binding domain"/>
    <property type="match status" value="1"/>
</dbReference>
<keyword evidence="1" id="KW-0238">DNA-binding</keyword>
<dbReference type="CDD" id="cd00090">
    <property type="entry name" value="HTH_ARSR"/>
    <property type="match status" value="1"/>
</dbReference>
<organism evidence="3 4">
    <name type="scientific">Virgibacillus byunsanensis</name>
    <dbReference type="NCBI Taxonomy" id="570945"/>
    <lineage>
        <taxon>Bacteria</taxon>
        <taxon>Bacillati</taxon>
        <taxon>Bacillota</taxon>
        <taxon>Bacilli</taxon>
        <taxon>Bacillales</taxon>
        <taxon>Bacillaceae</taxon>
        <taxon>Virgibacillus</taxon>
    </lineage>
</organism>
<dbReference type="InterPro" id="IPR036388">
    <property type="entry name" value="WH-like_DNA-bd_sf"/>
</dbReference>
<dbReference type="Proteomes" id="UP001597040">
    <property type="component" value="Unassembled WGS sequence"/>
</dbReference>
<keyword evidence="4" id="KW-1185">Reference proteome</keyword>
<evidence type="ECO:0000259" key="2">
    <source>
        <dbReference type="Pfam" id="PF01022"/>
    </source>
</evidence>
<dbReference type="InterPro" id="IPR001845">
    <property type="entry name" value="HTH_ArsR_DNA-bd_dom"/>
</dbReference>
<reference evidence="4" key="1">
    <citation type="journal article" date="2019" name="Int. J. Syst. Evol. Microbiol.">
        <title>The Global Catalogue of Microorganisms (GCM) 10K type strain sequencing project: providing services to taxonomists for standard genome sequencing and annotation.</title>
        <authorList>
            <consortium name="The Broad Institute Genomics Platform"/>
            <consortium name="The Broad Institute Genome Sequencing Center for Infectious Disease"/>
            <person name="Wu L."/>
            <person name="Ma J."/>
        </authorList>
    </citation>
    <scope>NUCLEOTIDE SEQUENCE [LARGE SCALE GENOMIC DNA]</scope>
    <source>
        <strain evidence="4">CCUG 56754</strain>
    </source>
</reference>
<dbReference type="EMBL" id="JBHTKJ010000036">
    <property type="protein sequence ID" value="MFD1039464.1"/>
    <property type="molecule type" value="Genomic_DNA"/>
</dbReference>
<evidence type="ECO:0000256" key="1">
    <source>
        <dbReference type="ARBA" id="ARBA00023125"/>
    </source>
</evidence>
<protein>
    <submittedName>
        <fullName evidence="3">Helix-turn-helix transcriptional regulator</fullName>
    </submittedName>
</protein>
<sequence>MHSLKNKRKSTKQKLLDILKKDHEDTIHEIMNHFQISEIAVRRHLHELEQQGFVKTNTIKQKVGRPYFTYALTKKGHGTFPNQYEQLPLEILQDLKDLQGEEAVKNLLKRRMEREKSYFQSEIQGDEFDQRVKELAGIQDEKGYMVELEKVSEGYEIKHYNCPIANIASMYHQLCKNEHIIFEDVFPNSEIISHSCITKGDNFCKWTIKKPQEK</sequence>
<proteinExistence type="predicted"/>
<gene>
    <name evidence="3" type="ORF">ACFQ3N_13830</name>
</gene>
<dbReference type="PANTHER" id="PTHR38600:SF2">
    <property type="entry name" value="SLL0088 PROTEIN"/>
    <property type="match status" value="1"/>
</dbReference>
<dbReference type="PANTHER" id="PTHR38600">
    <property type="entry name" value="TRANSCRIPTIONAL REGULATORY PROTEIN"/>
    <property type="match status" value="1"/>
</dbReference>
<dbReference type="SUPFAM" id="SSF46785">
    <property type="entry name" value="Winged helix' DNA-binding domain"/>
    <property type="match status" value="1"/>
</dbReference>
<dbReference type="InterPro" id="IPR011991">
    <property type="entry name" value="ArsR-like_HTH"/>
</dbReference>
<evidence type="ECO:0000313" key="3">
    <source>
        <dbReference type="EMBL" id="MFD1039464.1"/>
    </source>
</evidence>
<evidence type="ECO:0000313" key="4">
    <source>
        <dbReference type="Proteomes" id="UP001597040"/>
    </source>
</evidence>